<dbReference type="RefSeq" id="XP_069212353.1">
    <property type="nucleotide sequence ID" value="XM_069348809.1"/>
</dbReference>
<sequence>MAIKYQSPELGDDGVRRGTYAFRSKRRKTLSTLAKTAPPLEEIVDAIRDLASANEDVRYSEKRGTHEVTVHVRQSNDDAAGIGALEAVLATINSLNLSELDLKPWNCHSAIFYRLRNPLTYFQGCPYDMSSKSLSSPGAPPIHAFGMYSREPYSSDDWGFCLSGLLTAMEKRTTLVTFCMSGSARCRLRCTCWDKCRKVKNNLVVGEAEAYFGEITELLASRRQNLKAAHLTVLGIMAFGEVVYRSPRRPGPPWSWTLRGHRSVPLS</sequence>
<evidence type="ECO:0000313" key="2">
    <source>
        <dbReference type="Proteomes" id="UP001565368"/>
    </source>
</evidence>
<organism evidence="1 2">
    <name type="scientific">Vanrija albida</name>
    <dbReference type="NCBI Taxonomy" id="181172"/>
    <lineage>
        <taxon>Eukaryota</taxon>
        <taxon>Fungi</taxon>
        <taxon>Dikarya</taxon>
        <taxon>Basidiomycota</taxon>
        <taxon>Agaricomycotina</taxon>
        <taxon>Tremellomycetes</taxon>
        <taxon>Trichosporonales</taxon>
        <taxon>Trichosporonaceae</taxon>
        <taxon>Vanrija</taxon>
    </lineage>
</organism>
<keyword evidence="2" id="KW-1185">Reference proteome</keyword>
<comment type="caution">
    <text evidence="1">The sequence shown here is derived from an EMBL/GenBank/DDBJ whole genome shotgun (WGS) entry which is preliminary data.</text>
</comment>
<reference evidence="1 2" key="1">
    <citation type="submission" date="2023-08" db="EMBL/GenBank/DDBJ databases">
        <title>Annotated Genome Sequence of Vanrija albida AlHP1.</title>
        <authorList>
            <person name="Herzog R."/>
        </authorList>
    </citation>
    <scope>NUCLEOTIDE SEQUENCE [LARGE SCALE GENOMIC DNA]</scope>
    <source>
        <strain evidence="1 2">AlHP1</strain>
    </source>
</reference>
<proteinExistence type="predicted"/>
<dbReference type="EMBL" id="JBBXJM010000001">
    <property type="protein sequence ID" value="KAL1412409.1"/>
    <property type="molecule type" value="Genomic_DNA"/>
</dbReference>
<dbReference type="Proteomes" id="UP001565368">
    <property type="component" value="Unassembled WGS sequence"/>
</dbReference>
<dbReference type="GeneID" id="95981197"/>
<evidence type="ECO:0000313" key="1">
    <source>
        <dbReference type="EMBL" id="KAL1412409.1"/>
    </source>
</evidence>
<accession>A0ABR3QCG3</accession>
<gene>
    <name evidence="1" type="ORF">Q8F55_000154</name>
</gene>
<name>A0ABR3QCG3_9TREE</name>
<protein>
    <submittedName>
        <fullName evidence="1">Uncharacterized protein</fullName>
    </submittedName>
</protein>